<dbReference type="EMBL" id="VOPY01000003">
    <property type="protein sequence ID" value="TXC68343.1"/>
    <property type="molecule type" value="Genomic_DNA"/>
</dbReference>
<proteinExistence type="predicted"/>
<accession>A0A5C6U5Y4</accession>
<evidence type="ECO:0000313" key="4">
    <source>
        <dbReference type="Proteomes" id="UP000321129"/>
    </source>
</evidence>
<reference evidence="3 4" key="1">
    <citation type="submission" date="2019-08" db="EMBL/GenBank/DDBJ databases">
        <title>Sphingorhabdus soil sp. nov., isolated from arctic soil.</title>
        <authorList>
            <person name="Liu Y."/>
        </authorList>
    </citation>
    <scope>NUCLEOTIDE SEQUENCE [LARGE SCALE GENOMIC DNA]</scope>
    <source>
        <strain evidence="3 4">D-2Q-5-6</strain>
    </source>
</reference>
<name>A0A5C6U5Y4_9SPHN</name>
<sequence>MTIKTFLKSAMVAGAMLGLGACAQGFQADVSRFQQMPAPQGQTFAIVASDPALSNSLEFAQYASLVRGELARVGYIPATSDQADLVVHLDYGVDNGRERIRPSTNFYDPFGYDPFYYGTRGGFYRPQIVRTRHGYRYVGGFYDPFMWGPGYGGFNDVTAYTVYTGRLDMTIDRRADGQRLFEGNAMAQSRDNDLTYLVPNLVDALFTGFPGNNAEKVRITLPPRQTR</sequence>
<evidence type="ECO:0000259" key="2">
    <source>
        <dbReference type="Pfam" id="PF13590"/>
    </source>
</evidence>
<protein>
    <submittedName>
        <fullName evidence="3">DUF4136 domain-containing protein</fullName>
    </submittedName>
</protein>
<dbReference type="AlphaFoldDB" id="A0A5C6U5Y4"/>
<feature type="chain" id="PRO_5022793204" evidence="1">
    <location>
        <begin position="24"/>
        <end position="227"/>
    </location>
</feature>
<evidence type="ECO:0000256" key="1">
    <source>
        <dbReference type="SAM" id="SignalP"/>
    </source>
</evidence>
<dbReference type="PROSITE" id="PS51257">
    <property type="entry name" value="PROKAR_LIPOPROTEIN"/>
    <property type="match status" value="1"/>
</dbReference>
<dbReference type="InterPro" id="IPR025411">
    <property type="entry name" value="DUF4136"/>
</dbReference>
<dbReference type="Proteomes" id="UP000321129">
    <property type="component" value="Unassembled WGS sequence"/>
</dbReference>
<gene>
    <name evidence="3" type="ORF">FSZ31_11775</name>
</gene>
<feature type="domain" description="DUF4136" evidence="2">
    <location>
        <begin position="38"/>
        <end position="211"/>
    </location>
</feature>
<keyword evidence="4" id="KW-1185">Reference proteome</keyword>
<dbReference type="OrthoDB" id="7501218at2"/>
<comment type="caution">
    <text evidence="3">The sequence shown here is derived from an EMBL/GenBank/DDBJ whole genome shotgun (WGS) entry which is preliminary data.</text>
</comment>
<keyword evidence="1" id="KW-0732">Signal</keyword>
<organism evidence="3 4">
    <name type="scientific">Flavisphingopyxis soli</name>
    <dbReference type="NCBI Taxonomy" id="2601267"/>
    <lineage>
        <taxon>Bacteria</taxon>
        <taxon>Pseudomonadati</taxon>
        <taxon>Pseudomonadota</taxon>
        <taxon>Alphaproteobacteria</taxon>
        <taxon>Sphingomonadales</taxon>
        <taxon>Sphingopyxidaceae</taxon>
        <taxon>Flavisphingopyxis</taxon>
    </lineage>
</organism>
<dbReference type="Pfam" id="PF13590">
    <property type="entry name" value="DUF4136"/>
    <property type="match status" value="1"/>
</dbReference>
<feature type="signal peptide" evidence="1">
    <location>
        <begin position="1"/>
        <end position="23"/>
    </location>
</feature>
<evidence type="ECO:0000313" key="3">
    <source>
        <dbReference type="EMBL" id="TXC68343.1"/>
    </source>
</evidence>
<dbReference type="RefSeq" id="WP_147123579.1">
    <property type="nucleotide sequence ID" value="NZ_VOPY01000003.1"/>
</dbReference>